<dbReference type="Gene3D" id="3.30.429.10">
    <property type="entry name" value="Macrophage Migration Inhibitory Factor"/>
    <property type="match status" value="1"/>
</dbReference>
<gene>
    <name evidence="7" type="ORF">HMPREF1705_02657</name>
</gene>
<dbReference type="SUPFAM" id="SSF55331">
    <property type="entry name" value="Tautomerase/MIF"/>
    <property type="match status" value="1"/>
</dbReference>
<keyword evidence="2 4" id="KW-0413">Isomerase</keyword>
<comment type="similarity">
    <text evidence="1 4">Belongs to the 4-oxalocrotonate tautomerase family.</text>
</comment>
<protein>
    <recommendedName>
        <fullName evidence="4">Tautomerase</fullName>
        <ecNumber evidence="4">5.3.2.-</ecNumber>
    </recommendedName>
</protein>
<feature type="compositionally biased region" description="Basic and acidic residues" evidence="5">
    <location>
        <begin position="63"/>
        <end position="74"/>
    </location>
</feature>
<dbReference type="RefSeq" id="WP_057940736.1">
    <property type="nucleotide sequence ID" value="NZ_ACJX03000001.1"/>
</dbReference>
<dbReference type="AlphaFoldDB" id="A0A0T5XAN9"/>
<feature type="domain" description="4-oxalocrotonate tautomerase-like" evidence="6">
    <location>
        <begin position="2"/>
        <end position="60"/>
    </location>
</feature>
<keyword evidence="8" id="KW-1185">Reference proteome</keyword>
<dbReference type="InterPro" id="IPR018191">
    <property type="entry name" value="4-OT"/>
</dbReference>
<evidence type="ECO:0000256" key="3">
    <source>
        <dbReference type="PIRSR" id="PIRSR618191-1"/>
    </source>
</evidence>
<proteinExistence type="inferred from homology"/>
<reference evidence="8" key="1">
    <citation type="submission" date="2012-09" db="EMBL/GenBank/DDBJ databases">
        <authorList>
            <person name="Weinstock G."/>
            <person name="Sodergren E."/>
            <person name="Clifton S."/>
            <person name="Fulton L."/>
            <person name="Fulton B."/>
            <person name="Courtney L."/>
            <person name="Fronick C."/>
            <person name="Harrison M."/>
            <person name="Strong C."/>
            <person name="Farmer C."/>
            <person name="Delehaunty K."/>
            <person name="Markovic C."/>
            <person name="Hall O."/>
            <person name="Minx P."/>
            <person name="Tomlinson C."/>
            <person name="Mitreva M."/>
            <person name="Nelson J."/>
            <person name="Hou S."/>
            <person name="Wollam A."/>
            <person name="Pepin K.H."/>
            <person name="Johnson M."/>
            <person name="Bhonagiri V."/>
            <person name="Nash W.E."/>
            <person name="Suruliraj S."/>
            <person name="Warren W."/>
            <person name="Chinwalla A."/>
            <person name="Mardis E.R."/>
            <person name="Wilson R.K."/>
        </authorList>
    </citation>
    <scope>NUCLEOTIDE SEQUENCE [LARGE SCALE GENOMIC DNA]</scope>
    <source>
        <strain evidence="8">OS1</strain>
    </source>
</reference>
<dbReference type="PANTHER" id="PTHR35530">
    <property type="entry name" value="TAUTOMERASE-RELATED"/>
    <property type="match status" value="1"/>
</dbReference>
<dbReference type="InterPro" id="IPR014347">
    <property type="entry name" value="Tautomerase/MIF_sf"/>
</dbReference>
<dbReference type="GO" id="GO:0016853">
    <property type="term" value="F:isomerase activity"/>
    <property type="evidence" value="ECO:0007669"/>
    <property type="project" value="UniProtKB-UniRule"/>
</dbReference>
<feature type="compositionally biased region" description="Basic residues" evidence="5">
    <location>
        <begin position="75"/>
        <end position="85"/>
    </location>
</feature>
<evidence type="ECO:0000313" key="8">
    <source>
        <dbReference type="Proteomes" id="UP000005273"/>
    </source>
</evidence>
<evidence type="ECO:0000256" key="2">
    <source>
        <dbReference type="ARBA" id="ARBA00023235"/>
    </source>
</evidence>
<name>A0A0T5XAN9_9BACT</name>
<dbReference type="STRING" id="592015.HMPREF1705_02657"/>
<dbReference type="PANTHER" id="PTHR35530:SF2">
    <property type="entry name" value="BSL4019 PROTEIN"/>
    <property type="match status" value="1"/>
</dbReference>
<dbReference type="NCBIfam" id="NF041920">
    <property type="entry name" value="DmpI"/>
    <property type="match status" value="1"/>
</dbReference>
<dbReference type="Pfam" id="PF01361">
    <property type="entry name" value="Tautomerase"/>
    <property type="match status" value="1"/>
</dbReference>
<feature type="region of interest" description="Disordered" evidence="5">
    <location>
        <begin position="63"/>
        <end position="85"/>
    </location>
</feature>
<accession>A0A0T5XAN9</accession>
<sequence length="85" mass="9221">MPVITVSGPALSLEKKRELVKDLTEAASKIMDIPKEAFVVLVSENPQENVGVGGMLLADRKQDCSEEAPAEKPKRGGCRRKKTEA</sequence>
<organism evidence="7 8">
    <name type="scientific">Acetomicrobium hydrogeniformans ATCC BAA-1850</name>
    <dbReference type="NCBI Taxonomy" id="592015"/>
    <lineage>
        <taxon>Bacteria</taxon>
        <taxon>Thermotogati</taxon>
        <taxon>Synergistota</taxon>
        <taxon>Synergistia</taxon>
        <taxon>Synergistales</taxon>
        <taxon>Acetomicrobiaceae</taxon>
        <taxon>Acetomicrobium</taxon>
    </lineage>
</organism>
<evidence type="ECO:0000256" key="1">
    <source>
        <dbReference type="ARBA" id="ARBA00006723"/>
    </source>
</evidence>
<evidence type="ECO:0000256" key="5">
    <source>
        <dbReference type="SAM" id="MobiDB-lite"/>
    </source>
</evidence>
<evidence type="ECO:0000313" key="7">
    <source>
        <dbReference type="EMBL" id="KRT35431.1"/>
    </source>
</evidence>
<evidence type="ECO:0000256" key="4">
    <source>
        <dbReference type="RuleBase" id="RU362032"/>
    </source>
</evidence>
<dbReference type="OrthoDB" id="9804803at2"/>
<dbReference type="Proteomes" id="UP000005273">
    <property type="component" value="Unassembled WGS sequence"/>
</dbReference>
<dbReference type="EMBL" id="ACJX03000001">
    <property type="protein sequence ID" value="KRT35431.1"/>
    <property type="molecule type" value="Genomic_DNA"/>
</dbReference>
<dbReference type="NCBIfam" id="TIGR00013">
    <property type="entry name" value="taut"/>
    <property type="match status" value="1"/>
</dbReference>
<dbReference type="InterPro" id="IPR004370">
    <property type="entry name" value="4-OT-like_dom"/>
</dbReference>
<comment type="caution">
    <text evidence="7">The sequence shown here is derived from an EMBL/GenBank/DDBJ whole genome shotgun (WGS) entry which is preliminary data.</text>
</comment>
<feature type="active site" description="Proton acceptor; via imino nitrogen" evidence="3">
    <location>
        <position position="2"/>
    </location>
</feature>
<dbReference type="EC" id="5.3.2.-" evidence="4"/>
<evidence type="ECO:0000259" key="6">
    <source>
        <dbReference type="Pfam" id="PF01361"/>
    </source>
</evidence>
<dbReference type="eggNOG" id="COG1942">
    <property type="taxonomic scope" value="Bacteria"/>
</dbReference>